<dbReference type="Proteomes" id="UP000809829">
    <property type="component" value="Unassembled WGS sequence"/>
</dbReference>
<keyword evidence="12" id="KW-1185">Reference proteome</keyword>
<keyword evidence="10" id="KW-0479">Metal-binding</keyword>
<evidence type="ECO:0000313" key="11">
    <source>
        <dbReference type="EMBL" id="MBM7702726.1"/>
    </source>
</evidence>
<protein>
    <recommendedName>
        <fullName evidence="10">Fluoride-specific ion channel FluC</fullName>
    </recommendedName>
</protein>
<keyword evidence="5 10" id="KW-0472">Membrane</keyword>
<name>A0ABS2QTD7_9BACI</name>
<feature type="transmembrane region" description="Helical" evidence="10">
    <location>
        <begin position="65"/>
        <end position="92"/>
    </location>
</feature>
<dbReference type="PANTHER" id="PTHR28259:SF1">
    <property type="entry name" value="FLUORIDE EXPORT PROTEIN 1-RELATED"/>
    <property type="match status" value="1"/>
</dbReference>
<keyword evidence="2 10" id="KW-1003">Cell membrane</keyword>
<comment type="activity regulation">
    <text evidence="10">Na(+) is not transported, but it plays an essential structural role and its presence is essential for fluoride channel function.</text>
</comment>
<organism evidence="11 12">
    <name type="scientific">Priestia iocasae</name>
    <dbReference type="NCBI Taxonomy" id="2291674"/>
    <lineage>
        <taxon>Bacteria</taxon>
        <taxon>Bacillati</taxon>
        <taxon>Bacillota</taxon>
        <taxon>Bacilli</taxon>
        <taxon>Bacillales</taxon>
        <taxon>Bacillaceae</taxon>
        <taxon>Priestia</taxon>
    </lineage>
</organism>
<evidence type="ECO:0000313" key="12">
    <source>
        <dbReference type="Proteomes" id="UP000809829"/>
    </source>
</evidence>
<evidence type="ECO:0000256" key="4">
    <source>
        <dbReference type="ARBA" id="ARBA00022989"/>
    </source>
</evidence>
<gene>
    <name evidence="10" type="primary">fluC</name>
    <name evidence="10" type="synonym">crcB</name>
    <name evidence="11" type="ORF">JOC83_001560</name>
</gene>
<comment type="function">
    <text evidence="9 10">Fluoride-specific ion channel. Important for reducing fluoride concentration in the cell, thus reducing its toxicity.</text>
</comment>
<feature type="binding site" evidence="10">
    <location>
        <position position="73"/>
    </location>
    <ligand>
        <name>Na(+)</name>
        <dbReference type="ChEBI" id="CHEBI:29101"/>
        <note>structural</note>
    </ligand>
</feature>
<keyword evidence="10" id="KW-0406">Ion transport</keyword>
<keyword evidence="6 10" id="KW-0407">Ion channel</keyword>
<keyword evidence="4 10" id="KW-1133">Transmembrane helix</keyword>
<dbReference type="EMBL" id="JAFBFC010000002">
    <property type="protein sequence ID" value="MBM7702726.1"/>
    <property type="molecule type" value="Genomic_DNA"/>
</dbReference>
<evidence type="ECO:0000256" key="6">
    <source>
        <dbReference type="ARBA" id="ARBA00023303"/>
    </source>
</evidence>
<dbReference type="RefSeq" id="WP_205185936.1">
    <property type="nucleotide sequence ID" value="NZ_JAFBFC010000002.1"/>
</dbReference>
<dbReference type="HAMAP" id="MF_00454">
    <property type="entry name" value="FluC"/>
    <property type="match status" value="1"/>
</dbReference>
<reference evidence="11 12" key="1">
    <citation type="submission" date="2021-01" db="EMBL/GenBank/DDBJ databases">
        <title>Genomic Encyclopedia of Type Strains, Phase IV (KMG-IV): sequencing the most valuable type-strain genomes for metagenomic binning, comparative biology and taxonomic classification.</title>
        <authorList>
            <person name="Goeker M."/>
        </authorList>
    </citation>
    <scope>NUCLEOTIDE SEQUENCE [LARGE SCALE GENOMIC DNA]</scope>
    <source>
        <strain evidence="11 12">DSM 104297</strain>
    </source>
</reference>
<dbReference type="InterPro" id="IPR003691">
    <property type="entry name" value="FluC"/>
</dbReference>
<dbReference type="Pfam" id="PF02537">
    <property type="entry name" value="CRCB"/>
    <property type="match status" value="1"/>
</dbReference>
<feature type="binding site" evidence="10">
    <location>
        <position position="76"/>
    </location>
    <ligand>
        <name>Na(+)</name>
        <dbReference type="ChEBI" id="CHEBI:29101"/>
        <note>structural</note>
    </ligand>
</feature>
<evidence type="ECO:0000256" key="9">
    <source>
        <dbReference type="ARBA" id="ARBA00049940"/>
    </source>
</evidence>
<keyword evidence="10" id="KW-0915">Sodium</keyword>
<accession>A0ABS2QTD7</accession>
<comment type="similarity">
    <text evidence="7 10">Belongs to the fluoride channel Fluc/FEX (TC 1.A.43) family.</text>
</comment>
<keyword evidence="3 10" id="KW-0812">Transmembrane</keyword>
<keyword evidence="10" id="KW-0813">Transport</keyword>
<proteinExistence type="inferred from homology"/>
<sequence length="132" mass="14341">MKIINILAIAVGASVGATLRFKLNMLLLHISYPIGTLIENILGSFLLGFLTAWFSCKAPKEWVKLGLGVGLCGAFTTFSTLASDTVALALAYHFLVSVSYVFVSMFGGILSALVGYLFGVKLWKVYKREMSH</sequence>
<evidence type="ECO:0000256" key="2">
    <source>
        <dbReference type="ARBA" id="ARBA00022475"/>
    </source>
</evidence>
<evidence type="ECO:0000256" key="8">
    <source>
        <dbReference type="ARBA" id="ARBA00035585"/>
    </source>
</evidence>
<evidence type="ECO:0000256" key="3">
    <source>
        <dbReference type="ARBA" id="ARBA00022692"/>
    </source>
</evidence>
<dbReference type="PANTHER" id="PTHR28259">
    <property type="entry name" value="FLUORIDE EXPORT PROTEIN 1-RELATED"/>
    <property type="match status" value="1"/>
</dbReference>
<evidence type="ECO:0000256" key="7">
    <source>
        <dbReference type="ARBA" id="ARBA00035120"/>
    </source>
</evidence>
<evidence type="ECO:0000256" key="5">
    <source>
        <dbReference type="ARBA" id="ARBA00023136"/>
    </source>
</evidence>
<evidence type="ECO:0000256" key="1">
    <source>
        <dbReference type="ARBA" id="ARBA00004651"/>
    </source>
</evidence>
<comment type="subcellular location">
    <subcellularLocation>
        <location evidence="1 10">Cell membrane</location>
        <topology evidence="1 10">Multi-pass membrane protein</topology>
    </subcellularLocation>
</comment>
<feature type="transmembrane region" description="Helical" evidence="10">
    <location>
        <begin position="98"/>
        <end position="120"/>
    </location>
</feature>
<comment type="caution">
    <text evidence="11">The sequence shown here is derived from an EMBL/GenBank/DDBJ whole genome shotgun (WGS) entry which is preliminary data.</text>
</comment>
<feature type="transmembrane region" description="Helical" evidence="10">
    <location>
        <begin position="32"/>
        <end position="53"/>
    </location>
</feature>
<evidence type="ECO:0000256" key="10">
    <source>
        <dbReference type="HAMAP-Rule" id="MF_00454"/>
    </source>
</evidence>
<comment type="catalytic activity">
    <reaction evidence="8">
        <text>fluoride(in) = fluoride(out)</text>
        <dbReference type="Rhea" id="RHEA:76159"/>
        <dbReference type="ChEBI" id="CHEBI:17051"/>
    </reaction>
    <physiologicalReaction direction="left-to-right" evidence="8">
        <dbReference type="Rhea" id="RHEA:76160"/>
    </physiologicalReaction>
</comment>